<organism evidence="1 2">
    <name type="scientific">Candidatus Phycorickettsia trachydisci</name>
    <dbReference type="NCBI Taxonomy" id="2115978"/>
    <lineage>
        <taxon>Bacteria</taxon>
        <taxon>Pseudomonadati</taxon>
        <taxon>Pseudomonadota</taxon>
        <taxon>Alphaproteobacteria</taxon>
        <taxon>Rickettsiales</taxon>
        <taxon>Rickettsiaceae</taxon>
        <taxon>Candidatus Phycorickettsia</taxon>
    </lineage>
</organism>
<keyword evidence="2" id="KW-1185">Reference proteome</keyword>
<protein>
    <submittedName>
        <fullName evidence="1">Uncharacterized protein</fullName>
    </submittedName>
</protein>
<sequence length="123" mass="13569">MTFVLKPQAPFERLKMANDCPEVALNRGIILQAIIDASNTGGGLGSKKIARTAHNWLFGKSEGFKQTCINAELEPNFVVTIAKQMIDLHNASEKSAVFSTKYEERKKKDAEGRFSKARNIAIG</sequence>
<evidence type="ECO:0000313" key="1">
    <source>
        <dbReference type="EMBL" id="AVP88007.1"/>
    </source>
</evidence>
<dbReference type="EMBL" id="CP027845">
    <property type="protein sequence ID" value="AVP88007.1"/>
    <property type="molecule type" value="Genomic_DNA"/>
</dbReference>
<gene>
    <name evidence="1" type="ORF">phytr_10800</name>
</gene>
<name>A0A2P1P9R8_9RICK</name>
<dbReference type="RefSeq" id="WP_199843756.1">
    <property type="nucleotide sequence ID" value="NZ_CP027845.1"/>
</dbReference>
<reference evidence="1 2" key="1">
    <citation type="submission" date="2018-03" db="EMBL/GenBank/DDBJ databases">
        <title>A gene transfer event suggests a long-term partnership between eustigmatophyte algae and a novel lineage of endosymbiotic bacteria.</title>
        <authorList>
            <person name="Yurchenko T."/>
            <person name="Sevcikova T."/>
            <person name="Pribyl P."/>
            <person name="El Karkouri K."/>
            <person name="Klimes V."/>
            <person name="Amaral R."/>
            <person name="Zbrankova V."/>
            <person name="Kim E."/>
            <person name="Raoult D."/>
            <person name="Santos L.M.A."/>
            <person name="Elias M."/>
        </authorList>
    </citation>
    <scope>NUCLEOTIDE SEQUENCE [LARGE SCALE GENOMIC DNA]</scope>
    <source>
        <strain evidence="1">CCALA 838</strain>
    </source>
</reference>
<dbReference type="KEGG" id="ptc:phytr_10800"/>
<proteinExistence type="predicted"/>
<dbReference type="AlphaFoldDB" id="A0A2P1P9R8"/>
<evidence type="ECO:0000313" key="2">
    <source>
        <dbReference type="Proteomes" id="UP000241762"/>
    </source>
</evidence>
<dbReference type="Proteomes" id="UP000241762">
    <property type="component" value="Chromosome"/>
</dbReference>
<accession>A0A2P1P9R8</accession>